<comment type="similarity">
    <text evidence="1">Belongs to the SecY/SEC61-alpha family.</text>
</comment>
<accession>A0A4Z1SY33</accession>
<dbReference type="Pfam" id="PF00344">
    <property type="entry name" value="SecY"/>
    <property type="match status" value="1"/>
</dbReference>
<keyword evidence="2" id="KW-0812">Transmembrane</keyword>
<keyword evidence="2" id="KW-0472">Membrane</keyword>
<feature type="transmembrane region" description="Helical" evidence="2">
    <location>
        <begin position="242"/>
        <end position="261"/>
    </location>
</feature>
<dbReference type="EMBL" id="VDLU01000001">
    <property type="protein sequence ID" value="TNJ30662.1"/>
    <property type="molecule type" value="Genomic_DNA"/>
</dbReference>
<gene>
    <name evidence="4" type="ORF">GMRT_10750</name>
</gene>
<dbReference type="GO" id="GO:0015031">
    <property type="term" value="P:protein transport"/>
    <property type="evidence" value="ECO:0007669"/>
    <property type="project" value="InterPro"/>
</dbReference>
<evidence type="ECO:0000259" key="3">
    <source>
        <dbReference type="Pfam" id="PF10559"/>
    </source>
</evidence>
<organism evidence="4 5">
    <name type="scientific">Giardia muris</name>
    <dbReference type="NCBI Taxonomy" id="5742"/>
    <lineage>
        <taxon>Eukaryota</taxon>
        <taxon>Metamonada</taxon>
        <taxon>Diplomonadida</taxon>
        <taxon>Hexamitidae</taxon>
        <taxon>Giardiinae</taxon>
        <taxon>Giardia</taxon>
    </lineage>
</organism>
<dbReference type="Proteomes" id="UP000315496">
    <property type="component" value="Chromosome 1"/>
</dbReference>
<keyword evidence="5" id="KW-1185">Reference proteome</keyword>
<dbReference type="Pfam" id="PF10559">
    <property type="entry name" value="Plug_translocon"/>
    <property type="match status" value="1"/>
</dbReference>
<keyword evidence="2" id="KW-1133">Transmembrane helix</keyword>
<dbReference type="InterPro" id="IPR019561">
    <property type="entry name" value="Translocon_Sec61/SecY_plug_dom"/>
</dbReference>
<dbReference type="InterPro" id="IPR002208">
    <property type="entry name" value="SecY/SEC61-alpha"/>
</dbReference>
<dbReference type="AlphaFoldDB" id="A0A4Z1SY33"/>
<evidence type="ECO:0000313" key="4">
    <source>
        <dbReference type="EMBL" id="TNJ30662.1"/>
    </source>
</evidence>
<evidence type="ECO:0000313" key="5">
    <source>
        <dbReference type="Proteomes" id="UP000315496"/>
    </source>
</evidence>
<dbReference type="PANTHER" id="PTHR10906">
    <property type="entry name" value="SECY/SEC61-ALPHA FAMILY MEMBER"/>
    <property type="match status" value="1"/>
</dbReference>
<feature type="transmembrane region" description="Helical" evidence="2">
    <location>
        <begin position="74"/>
        <end position="95"/>
    </location>
</feature>
<dbReference type="PIRSF" id="PIRSF004557">
    <property type="entry name" value="SecY"/>
    <property type="match status" value="1"/>
</dbReference>
<proteinExistence type="inferred from homology"/>
<comment type="caution">
    <text evidence="4">The sequence shown here is derived from an EMBL/GenBank/DDBJ whole genome shotgun (WGS) entry which is preliminary data.</text>
</comment>
<protein>
    <submittedName>
        <fullName evidence="4">Sec61 alpha family protein</fullName>
    </submittedName>
</protein>
<dbReference type="SUPFAM" id="SSF103491">
    <property type="entry name" value="Preprotein translocase SecY subunit"/>
    <property type="match status" value="1"/>
</dbReference>
<evidence type="ECO:0000256" key="1">
    <source>
        <dbReference type="RuleBase" id="RU004349"/>
    </source>
</evidence>
<feature type="transmembrane region" description="Helical" evidence="2">
    <location>
        <begin position="144"/>
        <end position="163"/>
    </location>
</feature>
<name>A0A4Z1SY33_GIAMU</name>
<dbReference type="GO" id="GO:0016020">
    <property type="term" value="C:membrane"/>
    <property type="evidence" value="ECO:0007669"/>
    <property type="project" value="InterPro"/>
</dbReference>
<dbReference type="InterPro" id="IPR023201">
    <property type="entry name" value="SecY_dom_sf"/>
</dbReference>
<sequence length="472" mass="51373">MVAAWLRVLDPWARLLPRTDKAPKTLQFGQKCLYTFLALVIYLIASQIPLYGIHSSIRKDPLHWLRAVFASQRGSLMELGIGPSITASFFLKILVSAKILPFDRANEAEANAYGRVQTLIGTVVTFLQAALYVVAGIYGPVSQIGIINAIAIVFQLTLASVMVQTLDGMLENGWGVGSGVSLFTTANVCENIVWKSLSFFRINRGRGREFEGAILAAGHYLLTEPNKLTALRLAFFRDGLPNLMNIIATICVFLAAIYLQGVRRNLRIQHVKAGPSVQQQFPIKLLYASSTPMMLLSTITSNVFMVSQALWRRFGNSIFTAALGTWRELESRPGQAVPTGGLAWVLAAPYSFRSALLHPLHTILHSIAIVSFSGLISKVWINFSGEGPKEVADMLESQGWCMPGHSIKGAMQRELNRYIPVAAVTGGVILGCLSLVADIFGAVGSGSGILLAATSLVKIYEEFAKEGVQISM</sequence>
<evidence type="ECO:0000256" key="2">
    <source>
        <dbReference type="SAM" id="Phobius"/>
    </source>
</evidence>
<feature type="domain" description="Translocon Sec61/SecY plug" evidence="3">
    <location>
        <begin position="40"/>
        <end position="74"/>
    </location>
</feature>
<feature type="transmembrane region" description="Helical" evidence="2">
    <location>
        <begin position="33"/>
        <end position="54"/>
    </location>
</feature>
<reference evidence="4 5" key="1">
    <citation type="submission" date="2019-05" db="EMBL/GenBank/DDBJ databases">
        <title>The compact genome of Giardia muris reveals important steps in the evolution of intestinal protozoan parasites.</title>
        <authorList>
            <person name="Xu F."/>
            <person name="Jimenez-Gonzalez A."/>
            <person name="Einarsson E."/>
            <person name="Astvaldsson A."/>
            <person name="Peirasmaki D."/>
            <person name="Eckmann L."/>
            <person name="Andersson J.O."/>
            <person name="Svard S.G."/>
            <person name="Jerlstrom-Hultqvist J."/>
        </authorList>
    </citation>
    <scope>NUCLEOTIDE SEQUENCE [LARGE SCALE GENOMIC DNA]</scope>
    <source>
        <strain evidence="4 5">Roberts-Thomson</strain>
    </source>
</reference>
<dbReference type="FunFam" id="1.10.3370.10:FF:000009">
    <property type="entry name" value="Pretranslocation protein, alpha subunit, putative"/>
    <property type="match status" value="1"/>
</dbReference>
<dbReference type="Gene3D" id="1.10.3370.10">
    <property type="entry name" value="SecY subunit domain"/>
    <property type="match status" value="1"/>
</dbReference>
<dbReference type="OrthoDB" id="420669at2759"/>
<feature type="transmembrane region" description="Helical" evidence="2">
    <location>
        <begin position="116"/>
        <end position="138"/>
    </location>
</feature>
<dbReference type="VEuPathDB" id="GiardiaDB:GMRT_10750"/>
<feature type="transmembrane region" description="Helical" evidence="2">
    <location>
        <begin position="418"/>
        <end position="436"/>
    </location>
</feature>